<dbReference type="InterPro" id="IPR002575">
    <property type="entry name" value="Aminoglycoside_PTrfase"/>
</dbReference>
<dbReference type="Gene3D" id="3.30.200.20">
    <property type="entry name" value="Phosphorylase Kinase, domain 1"/>
    <property type="match status" value="1"/>
</dbReference>
<dbReference type="PANTHER" id="PTHR21064:SF6">
    <property type="entry name" value="AMINOGLYCOSIDE PHOSPHOTRANSFERASE DOMAIN-CONTAINING PROTEIN"/>
    <property type="match status" value="1"/>
</dbReference>
<dbReference type="RefSeq" id="WP_125664372.1">
    <property type="nucleotide sequence ID" value="NZ_AP019308.1"/>
</dbReference>
<dbReference type="SUPFAM" id="SSF56112">
    <property type="entry name" value="Protein kinase-like (PK-like)"/>
    <property type="match status" value="1"/>
</dbReference>
<dbReference type="Gene3D" id="3.90.1200.10">
    <property type="match status" value="1"/>
</dbReference>
<dbReference type="InterPro" id="IPR050249">
    <property type="entry name" value="Pseudomonas-type_ThrB"/>
</dbReference>
<dbReference type="Pfam" id="PF01636">
    <property type="entry name" value="APH"/>
    <property type="match status" value="1"/>
</dbReference>
<protein>
    <submittedName>
        <fullName evidence="2">Uncharacterized protein</fullName>
    </submittedName>
</protein>
<sequence length="330" mass="38199">MNPSIEALFTDKILAEAAKRYGFMTDELSLLGNNQNFTYGSNNEARNFVIRIIHESHRSLELIQGELEWIQYLSNNDVPVSCPVKSSNGKLIEKMNGFFVVAFQKALGAPWSDEISQIEEFEKLGAIAGRMHALTKKYIPSTGEIKRYDWQKNNYLREFTNNIPSSQDLVIAHFESLMQRVHKLSRDSDNYGLIHGDFCFGNYTVQPNGLITVFDFDECQYGWFVQDISVNLFYGIAVPRPDEDVLTFVKRYLTSFLKGYVKEHAIDIKLLRDLPLFLDMRQAILYSALYRNGNIDTLDDWSQEFLKRARYNMENNFSLIEMDDILNLIT</sequence>
<gene>
    <name evidence="2" type="primary">yerI_4</name>
    <name evidence="2" type="ORF">Back11_56180</name>
</gene>
<dbReference type="GO" id="GO:0009088">
    <property type="term" value="P:threonine biosynthetic process"/>
    <property type="evidence" value="ECO:0007669"/>
    <property type="project" value="TreeGrafter"/>
</dbReference>
<evidence type="ECO:0000313" key="3">
    <source>
        <dbReference type="Proteomes" id="UP000275368"/>
    </source>
</evidence>
<dbReference type="InterPro" id="IPR011009">
    <property type="entry name" value="Kinase-like_dom_sf"/>
</dbReference>
<dbReference type="AlphaFoldDB" id="A0A3G9JH44"/>
<dbReference type="EMBL" id="AP019308">
    <property type="protein sequence ID" value="BBH24273.1"/>
    <property type="molecule type" value="Genomic_DNA"/>
</dbReference>
<dbReference type="KEGG" id="pbk:Back11_56180"/>
<dbReference type="GO" id="GO:0004413">
    <property type="term" value="F:homoserine kinase activity"/>
    <property type="evidence" value="ECO:0007669"/>
    <property type="project" value="TreeGrafter"/>
</dbReference>
<proteinExistence type="inferred from homology"/>
<dbReference type="OrthoDB" id="4030632at2"/>
<accession>A0A3G9JH44</accession>
<organism evidence="2 3">
    <name type="scientific">Paenibacillus baekrokdamisoli</name>
    <dbReference type="NCBI Taxonomy" id="1712516"/>
    <lineage>
        <taxon>Bacteria</taxon>
        <taxon>Bacillati</taxon>
        <taxon>Bacillota</taxon>
        <taxon>Bacilli</taxon>
        <taxon>Bacillales</taxon>
        <taxon>Paenibacillaceae</taxon>
        <taxon>Paenibacillus</taxon>
    </lineage>
</organism>
<dbReference type="Proteomes" id="UP000275368">
    <property type="component" value="Chromosome"/>
</dbReference>
<reference evidence="2 3" key="1">
    <citation type="submission" date="2018-11" db="EMBL/GenBank/DDBJ databases">
        <title>Complete genome sequence of Paenibacillus baekrokdamisoli strain KCTC 33723.</title>
        <authorList>
            <person name="Kang S.W."/>
            <person name="Lee K.C."/>
            <person name="Kim K.K."/>
            <person name="Kim J.S."/>
            <person name="Kim D.S."/>
            <person name="Ko S.H."/>
            <person name="Yang S.H."/>
            <person name="Lee J.S."/>
        </authorList>
    </citation>
    <scope>NUCLEOTIDE SEQUENCE [LARGE SCALE GENOMIC DNA]</scope>
    <source>
        <strain evidence="2 3">KCTC 33723</strain>
    </source>
</reference>
<dbReference type="PANTHER" id="PTHR21064">
    <property type="entry name" value="AMINOGLYCOSIDE PHOSPHOTRANSFERASE DOMAIN-CONTAINING PROTEIN-RELATED"/>
    <property type="match status" value="1"/>
</dbReference>
<evidence type="ECO:0000313" key="2">
    <source>
        <dbReference type="EMBL" id="BBH24273.1"/>
    </source>
</evidence>
<keyword evidence="3" id="KW-1185">Reference proteome</keyword>
<name>A0A3G9JH44_9BACL</name>
<evidence type="ECO:0000256" key="1">
    <source>
        <dbReference type="ARBA" id="ARBA00038240"/>
    </source>
</evidence>
<comment type="similarity">
    <text evidence="1">Belongs to the pseudomonas-type ThrB family.</text>
</comment>